<feature type="compositionally biased region" description="Basic and acidic residues" evidence="2">
    <location>
        <begin position="2133"/>
        <end position="2152"/>
    </location>
</feature>
<protein>
    <submittedName>
        <fullName evidence="3">Uncharacterized protein</fullName>
    </submittedName>
</protein>
<reference evidence="3 4" key="1">
    <citation type="submission" date="2024-04" db="EMBL/GenBank/DDBJ databases">
        <authorList>
            <person name="Fracassetti M."/>
        </authorList>
    </citation>
    <scope>NUCLEOTIDE SEQUENCE [LARGE SCALE GENOMIC DNA]</scope>
</reference>
<evidence type="ECO:0000256" key="1">
    <source>
        <dbReference type="SAM" id="Coils"/>
    </source>
</evidence>
<dbReference type="Gene3D" id="2.60.120.260">
    <property type="entry name" value="Galactose-binding domain-like"/>
    <property type="match status" value="1"/>
</dbReference>
<feature type="region of interest" description="Disordered" evidence="2">
    <location>
        <begin position="1989"/>
        <end position="2152"/>
    </location>
</feature>
<feature type="coiled-coil region" evidence="1">
    <location>
        <begin position="1839"/>
        <end position="1866"/>
    </location>
</feature>
<keyword evidence="4" id="KW-1185">Reference proteome</keyword>
<feature type="compositionally biased region" description="Basic and acidic residues" evidence="2">
    <location>
        <begin position="2016"/>
        <end position="2027"/>
    </location>
</feature>
<evidence type="ECO:0000256" key="2">
    <source>
        <dbReference type="SAM" id="MobiDB-lite"/>
    </source>
</evidence>
<dbReference type="CDD" id="cd22249">
    <property type="entry name" value="UDM1_RNF168_RNF169-like"/>
    <property type="match status" value="1"/>
</dbReference>
<dbReference type="PANTHER" id="PTHR35833:SF1">
    <property type="entry name" value="GALACTOSE-BINDING DOMAIN-CONTAINING PROTEIN"/>
    <property type="match status" value="1"/>
</dbReference>
<dbReference type="InterPro" id="IPR008979">
    <property type="entry name" value="Galactose-bd-like_sf"/>
</dbReference>
<organism evidence="3 4">
    <name type="scientific">Linum trigynum</name>
    <dbReference type="NCBI Taxonomy" id="586398"/>
    <lineage>
        <taxon>Eukaryota</taxon>
        <taxon>Viridiplantae</taxon>
        <taxon>Streptophyta</taxon>
        <taxon>Embryophyta</taxon>
        <taxon>Tracheophyta</taxon>
        <taxon>Spermatophyta</taxon>
        <taxon>Magnoliopsida</taxon>
        <taxon>eudicotyledons</taxon>
        <taxon>Gunneridae</taxon>
        <taxon>Pentapetalae</taxon>
        <taxon>rosids</taxon>
        <taxon>fabids</taxon>
        <taxon>Malpighiales</taxon>
        <taxon>Linaceae</taxon>
        <taxon>Linum</taxon>
    </lineage>
</organism>
<feature type="compositionally biased region" description="Low complexity" evidence="2">
    <location>
        <begin position="2123"/>
        <end position="2132"/>
    </location>
</feature>
<dbReference type="EMBL" id="OZ034814">
    <property type="protein sequence ID" value="CAL1361847.1"/>
    <property type="molecule type" value="Genomic_DNA"/>
</dbReference>
<accession>A0AAV2CZ63</accession>
<evidence type="ECO:0000313" key="3">
    <source>
        <dbReference type="EMBL" id="CAL1361847.1"/>
    </source>
</evidence>
<feature type="compositionally biased region" description="Gly residues" evidence="2">
    <location>
        <begin position="2113"/>
        <end position="2122"/>
    </location>
</feature>
<gene>
    <name evidence="3" type="ORF">LTRI10_LOCUS9183</name>
</gene>
<feature type="region of interest" description="Disordered" evidence="2">
    <location>
        <begin position="656"/>
        <end position="675"/>
    </location>
</feature>
<dbReference type="SUPFAM" id="SSF49785">
    <property type="entry name" value="Galactose-binding domain-like"/>
    <property type="match status" value="1"/>
</dbReference>
<evidence type="ECO:0000313" key="4">
    <source>
        <dbReference type="Proteomes" id="UP001497516"/>
    </source>
</evidence>
<dbReference type="PANTHER" id="PTHR35833">
    <property type="entry name" value="GALACTOSE-BINDING DOMAIN-LIKE, ARMADILLO-TYPE FOLD PROTEIN-RELATED"/>
    <property type="match status" value="1"/>
</dbReference>
<proteinExistence type="predicted"/>
<dbReference type="Proteomes" id="UP001497516">
    <property type="component" value="Chromosome 10"/>
</dbReference>
<keyword evidence="1" id="KW-0175">Coiled coil</keyword>
<feature type="compositionally biased region" description="Polar residues" evidence="2">
    <location>
        <begin position="2064"/>
        <end position="2073"/>
    </location>
</feature>
<name>A0AAV2CZ63_9ROSI</name>
<sequence>MMEVELEPRVKPLSYKVKATSRESPSQKASHVLDTDLRSHWSTGTNTKEWILLELDEPCLLSHIRIYNKSVLEWEIAVGLRYKPDTFVKARPRCEAPRRDMVYPMNYTPCRYVRISCLRGNPIAIFFIQLIGVSVAGLEPEFQPVVNHLLPNIVAHKQDAHDMHLQFLKDMTNRLALFLPQLEADLNSFAEGPEQNLHFLAMLVGPFYPILQVLNEREAARSLGSVSESEVIKQTQPSSLLTVSSNFEPRRSRSTSPFISASSIVFRPDIVFVLLRKAYKEAELGNASRVLHKLAEPAAIHEAALSRSEVKSALPVDVTSKSESSNPATLVDYSNLFGEGFHIPDDRWDSNILNLLDIGVVEEGIFHILFACASQPSFCHKLSENTSDFWSALPLIQALLPALRPAINNLGDHLDESFSQWKQPFVLRALSEIVAMSSSALYRPLLHACAGYLSSFSPSHAKAACVLIDLCSTVLAPWTAKVIAKVDLAMDLLEGLLGTIQGAALCIVRARAALKYIVLGLSGHMDDIMGKYKDVKHQILFLLEMLEPFLDPAICALKSTIAFGDVSVTFPQNQEENCTIALNVLRTAVLKPAVLPYLESEWRHGAVAPSVLLSILEPHMCLPPEIDLRKSPASKIHERETVSAALHSSVPYQGGCPSNFNDQDEAGGKSDASDVGGKIDALEDVNLLFAPGELQTISLTNASGNPHDPILDARHKDASLELKRVIEENFTGVFPNGLILDAGSNWEYFNLQADYFQLVNCHDCELRASEFRHLALDLHERNEIADEAHDVAIDALLLAGECHVNPFFMTSFRSDPKLDSYMAKVSEAQKTGNSSKGREVDVERIAVLEKKRDMTVLELVLEAAQLDWKFQRRKTCGEQSPRYDEGIGVQVIDVPSFEIQSADAITLVRQNQGLLCNFLIQRLKKDQQSTSEILMHSLVFLLHSATELYCDPGDVIDIILKRAEYLSGMLASFYYRLKEDNFQLDPEQIHGLRRHWILLKSLVIASSGDEGSDFAFNLNSKFQCGYLIPPSAWIERISAFSCNVCPLVRFLGWMAVSRNAKWYTKHRLFLATDLPQLTDLLYIFSDELAIVDCVANQGDKGTRTNQHGAFVHTVNNGGFALDGDQHTDRSFYLIYPDLCKFFPNLRKQFKGFAEDILEAVGLQLRSLSSSVVPDILCWFSDLCTWPFFSQKQNSCYQHNQLYVKGYVAKNAKAIILYILESIVKEHMEAMVPEVPKAVQVLVSICRSSYYDVSFLDSVLQLLKPIISYSLRKASEQERAFIDDSCINFELLCFGDLLADLRNGPEDVSTGKGRSRALNIFALASVFGDLSVECRRNILQSLVFWVCFTSFESTTSFHDYLCALQAFLESCKNLLVQTLRFLGFVPVQLQHCPKVMEELGSSNHTGRHTQFLNDVCFICRPVKGSEVETNNLNEMVLKEEHHHLSPEDIEGFCSDLENLIVKLHPNIEPCWNLHQRLGKQLTVVSSECFVYLHCLSSVVPQLKGANGGLEIHLPVNSVDDFPEHWTTSLEKFAASILELQENHCWEVASLMLDCLLEVPYCLQLDNIVSTICSAILKFSSGAPKLTWRMQSDKWLSMLFARNVLSIQEKDESLAELFVSLLGNPEPEQRFVALRHLGRLLGLDLSGEAVFEDATLKASLGSALAVSESFLSFLVSRTWDRVVLLASTDKLLPLRTCSMALLLGYVPHADKEQLQSFLVGSDSILHVIGKSAFPTREGQLLRLSLALLASVCLHSPAEDVSLIPENVWRNVETVESSRTGELEKNVCRALCRVREDGDEAKEVLRRMLSENSSQQLASDFGGIRESILQVFANLSSVQSYFDVFSDRIDQEKMELEEAEVELDIIEKGLAAGESLDGRKEERNTPLIVASAEGKSRLQQIKNHIRSFDRSKLQEDVIAHRQRKLIMRQARQKYKEAAALREEELLRELDSQRTSETEKEIERQRLLEVERAKTRELRHNLEIEKERQAQRELQRELEQAESGLRSSRRDFPSAAHTSRSRDRYRDRENGRQGNDGGSRTSTAENASTSSSMGVPPAMVFSGGPRSFSGQPPTILQSRDRQDDCGSGYEENFEGSRDSGDTNSVGDPELMSAFDGQSGGGFGSGQRQGSRGSKSKQSMERREREGRREGKWERKH</sequence>
<feature type="compositionally biased region" description="Low complexity" evidence="2">
    <location>
        <begin position="2035"/>
        <end position="2048"/>
    </location>
</feature>